<proteinExistence type="predicted"/>
<organism evidence="2 3">
    <name type="scientific">Nocardiopsis akebiae</name>
    <dbReference type="NCBI Taxonomy" id="2831968"/>
    <lineage>
        <taxon>Bacteria</taxon>
        <taxon>Bacillati</taxon>
        <taxon>Actinomycetota</taxon>
        <taxon>Actinomycetes</taxon>
        <taxon>Streptosporangiales</taxon>
        <taxon>Nocardiopsidaceae</taxon>
        <taxon>Nocardiopsis</taxon>
    </lineage>
</organism>
<dbReference type="PROSITE" id="PS51257">
    <property type="entry name" value="PROKAR_LIPOPROTEIN"/>
    <property type="match status" value="1"/>
</dbReference>
<evidence type="ECO:0000313" key="3">
    <source>
        <dbReference type="Proteomes" id="UP000678016"/>
    </source>
</evidence>
<gene>
    <name evidence="2" type="ORF">KGD83_07205</name>
</gene>
<dbReference type="EMBL" id="CP074132">
    <property type="protein sequence ID" value="QUX30312.1"/>
    <property type="molecule type" value="Genomic_DNA"/>
</dbReference>
<name>A0ABX8C881_9ACTN</name>
<feature type="region of interest" description="Disordered" evidence="1">
    <location>
        <begin position="88"/>
        <end position="116"/>
    </location>
</feature>
<evidence type="ECO:0000256" key="1">
    <source>
        <dbReference type="SAM" id="MobiDB-lite"/>
    </source>
</evidence>
<dbReference type="Proteomes" id="UP000678016">
    <property type="component" value="Chromosome"/>
</dbReference>
<protein>
    <submittedName>
        <fullName evidence="2">Uncharacterized protein</fullName>
    </submittedName>
</protein>
<accession>A0ABX8C881</accession>
<evidence type="ECO:0000313" key="2">
    <source>
        <dbReference type="EMBL" id="QUX30312.1"/>
    </source>
</evidence>
<dbReference type="RefSeq" id="WP_212643091.1">
    <property type="nucleotide sequence ID" value="NZ_CP074132.1"/>
</dbReference>
<keyword evidence="3" id="KW-1185">Reference proteome</keyword>
<sequence>MGIGRVSRRTVLGATAAVGAVGLAGCGGTEWYPSDVTPDVYVLRAVVREKERMVARYEAAVAGGTGPAELLERFLEHHLSHLDALLDSLPEDAPSPSASAGPSGEPSSPEEAPVPETAPDTAALHVLEAAATGARLDQAAAVTDSALAQLISAIGACEAGHAHLLAREQ</sequence>
<reference evidence="3" key="1">
    <citation type="submission" date="2021-05" db="EMBL/GenBank/DDBJ databases">
        <title>Direct Submission.</title>
        <authorList>
            <person name="Li K."/>
            <person name="Gao J."/>
        </authorList>
    </citation>
    <scope>NUCLEOTIDE SEQUENCE [LARGE SCALE GENOMIC DNA]</scope>
    <source>
        <strain evidence="3">HDS12</strain>
    </source>
</reference>